<dbReference type="SUPFAM" id="SSF48300">
    <property type="entry name" value="Ribosomal protein L7/12, oligomerisation (N-terminal) domain"/>
    <property type="match status" value="1"/>
</dbReference>
<dbReference type="GO" id="GO:0003729">
    <property type="term" value="F:mRNA binding"/>
    <property type="evidence" value="ECO:0007669"/>
    <property type="project" value="TreeGrafter"/>
</dbReference>
<dbReference type="RefSeq" id="WP_090625068.1">
    <property type="nucleotide sequence ID" value="NZ_FNYO01000075.1"/>
</dbReference>
<keyword evidence="3 4" id="KW-0687">Ribonucleoprotein</keyword>
<feature type="domain" description="Large ribosomal subunit protein bL12 oligomerization" evidence="6">
    <location>
        <begin position="4"/>
        <end position="47"/>
    </location>
</feature>
<comment type="function">
    <text evidence="4">Forms part of the ribosomal stalk which helps the ribosome interact with GTP-bound translation factors. Is thus essential for accurate translation.</text>
</comment>
<accession>A0A1H9R5K5</accession>
<dbReference type="InterPro" id="IPR036235">
    <property type="entry name" value="Ribosomal_bL12_oligo_N_sf"/>
</dbReference>
<evidence type="ECO:0000256" key="3">
    <source>
        <dbReference type="ARBA" id="ARBA00023274"/>
    </source>
</evidence>
<dbReference type="Gene3D" id="3.30.1390.10">
    <property type="match status" value="1"/>
</dbReference>
<dbReference type="OrthoDB" id="9811748at2"/>
<dbReference type="GO" id="GO:0022625">
    <property type="term" value="C:cytosolic large ribosomal subunit"/>
    <property type="evidence" value="ECO:0007669"/>
    <property type="project" value="TreeGrafter"/>
</dbReference>
<evidence type="ECO:0000313" key="12">
    <source>
        <dbReference type="Proteomes" id="UP000199267"/>
    </source>
</evidence>
<dbReference type="Proteomes" id="UP000199250">
    <property type="component" value="Unassembled WGS sequence"/>
</dbReference>
<dbReference type="CDD" id="cd00387">
    <property type="entry name" value="Ribosomal_L7_L12"/>
    <property type="match status" value="1"/>
</dbReference>
<sequence>MALTNEDIINAVSEMSVMQIVELIKAMEEKFGVTAAAAMAAGPAAAAPVAEEQTEFTIVLTEAGDKKVNVIKVVRELTALGLKEAKAVVDGAPGVVKEGVSKEEAEAAKKALEEAGAKVELK</sequence>
<dbReference type="STRING" id="170623.SAMN04244579_04003"/>
<protein>
    <recommendedName>
        <fullName evidence="4">Large ribosomal subunit protein bL12</fullName>
    </recommendedName>
</protein>
<evidence type="ECO:0000259" key="5">
    <source>
        <dbReference type="Pfam" id="PF00542"/>
    </source>
</evidence>
<dbReference type="PANTHER" id="PTHR45987:SF4">
    <property type="entry name" value="LARGE RIBOSOMAL SUBUNIT PROTEIN BL12M"/>
    <property type="match status" value="1"/>
</dbReference>
<proteinExistence type="inferred from homology"/>
<dbReference type="Proteomes" id="UP000199005">
    <property type="component" value="Unassembled WGS sequence"/>
</dbReference>
<evidence type="ECO:0000259" key="6">
    <source>
        <dbReference type="Pfam" id="PF16320"/>
    </source>
</evidence>
<organism evidence="9 12">
    <name type="scientific">Azotobacter beijerinckii</name>
    <dbReference type="NCBI Taxonomy" id="170623"/>
    <lineage>
        <taxon>Bacteria</taxon>
        <taxon>Pseudomonadati</taxon>
        <taxon>Pseudomonadota</taxon>
        <taxon>Gammaproteobacteria</taxon>
        <taxon>Pseudomonadales</taxon>
        <taxon>Pseudomonadaceae</taxon>
        <taxon>Azotobacter</taxon>
    </lineage>
</organism>
<evidence type="ECO:0000256" key="1">
    <source>
        <dbReference type="ARBA" id="ARBA00007197"/>
    </source>
</evidence>
<evidence type="ECO:0000313" key="8">
    <source>
        <dbReference type="EMBL" id="SEJ44392.1"/>
    </source>
</evidence>
<dbReference type="EMBL" id="FOFJ01000074">
    <property type="protein sequence ID" value="SER67815.1"/>
    <property type="molecule type" value="Genomic_DNA"/>
</dbReference>
<dbReference type="HAMAP" id="MF_00368">
    <property type="entry name" value="Ribosomal_bL12"/>
    <property type="match status" value="1"/>
</dbReference>
<gene>
    <name evidence="4" type="primary">rplL</name>
    <name evidence="8" type="ORF">SAMN04244572_04005</name>
    <name evidence="9" type="ORF">SAMN04244573_04094</name>
    <name evidence="7" type="ORF">SAMN04244579_04003</name>
</gene>
<comment type="subunit">
    <text evidence="4">Homodimer. Part of the ribosomal stalk of the 50S ribosomal subunit. Forms a multimeric L10(L12)X complex, where L10 forms an elongated spine to which 2 to 4 L12 dimers bind in a sequential fashion. Binds GTP-bound translation factors.</text>
</comment>
<evidence type="ECO:0000256" key="2">
    <source>
        <dbReference type="ARBA" id="ARBA00022980"/>
    </source>
</evidence>
<evidence type="ECO:0000313" key="7">
    <source>
        <dbReference type="EMBL" id="SEJ34373.1"/>
    </source>
</evidence>
<dbReference type="InterPro" id="IPR014719">
    <property type="entry name" value="Ribosomal_bL12_C/ClpS-like"/>
</dbReference>
<dbReference type="InterPro" id="IPR008932">
    <property type="entry name" value="Ribosomal_bL12_oligo"/>
</dbReference>
<dbReference type="SUPFAM" id="SSF54736">
    <property type="entry name" value="ClpS-like"/>
    <property type="match status" value="1"/>
</dbReference>
<evidence type="ECO:0000313" key="11">
    <source>
        <dbReference type="Proteomes" id="UP000199250"/>
    </source>
</evidence>
<evidence type="ECO:0000313" key="10">
    <source>
        <dbReference type="Proteomes" id="UP000199005"/>
    </source>
</evidence>
<dbReference type="EMBL" id="FNYQ01000103">
    <property type="protein sequence ID" value="SEJ44392.1"/>
    <property type="molecule type" value="Genomic_DNA"/>
</dbReference>
<keyword evidence="2 4" id="KW-0689">Ribosomal protein</keyword>
<dbReference type="InterPro" id="IPR000206">
    <property type="entry name" value="Ribosomal_bL12"/>
</dbReference>
<dbReference type="Pfam" id="PF00542">
    <property type="entry name" value="Ribosomal_L12"/>
    <property type="match status" value="1"/>
</dbReference>
<dbReference type="Gene3D" id="1.20.5.710">
    <property type="entry name" value="Single helix bin"/>
    <property type="match status" value="1"/>
</dbReference>
<reference evidence="10 11" key="1">
    <citation type="submission" date="2016-10" db="EMBL/GenBank/DDBJ databases">
        <authorList>
            <person name="de Groot N.N."/>
        </authorList>
    </citation>
    <scope>NUCLEOTIDE SEQUENCE [LARGE SCALE GENOMIC DNA]</scope>
    <source>
        <strain evidence="7 10">DSM 1041</strain>
        <strain evidence="8 11">DSM 373</strain>
        <strain evidence="9 12">DSM 378</strain>
    </source>
</reference>
<dbReference type="NCBIfam" id="TIGR00855">
    <property type="entry name" value="L12"/>
    <property type="match status" value="1"/>
</dbReference>
<evidence type="ECO:0000313" key="9">
    <source>
        <dbReference type="EMBL" id="SER67815.1"/>
    </source>
</evidence>
<comment type="similarity">
    <text evidence="1 4">Belongs to the bacterial ribosomal protein bL12 family.</text>
</comment>
<dbReference type="InterPro" id="IPR013823">
    <property type="entry name" value="Ribosomal_bL12_C"/>
</dbReference>
<evidence type="ECO:0000256" key="4">
    <source>
        <dbReference type="HAMAP-Rule" id="MF_00368"/>
    </source>
</evidence>
<dbReference type="FunFam" id="3.30.1390.10:FF:000001">
    <property type="entry name" value="50S ribosomal protein L7/L12"/>
    <property type="match status" value="1"/>
</dbReference>
<dbReference type="Proteomes" id="UP000199267">
    <property type="component" value="Unassembled WGS sequence"/>
</dbReference>
<dbReference type="GO" id="GO:0006412">
    <property type="term" value="P:translation"/>
    <property type="evidence" value="ECO:0007669"/>
    <property type="project" value="UniProtKB-UniRule"/>
</dbReference>
<dbReference type="GO" id="GO:0003735">
    <property type="term" value="F:structural constituent of ribosome"/>
    <property type="evidence" value="ECO:0007669"/>
    <property type="project" value="InterPro"/>
</dbReference>
<name>A0A1H9R5K5_9GAMM</name>
<feature type="domain" description="Large ribosomal subunit protein bL12 C-terminal" evidence="5">
    <location>
        <begin position="56"/>
        <end position="122"/>
    </location>
</feature>
<dbReference type="PANTHER" id="PTHR45987">
    <property type="entry name" value="39S RIBOSOMAL PROTEIN L12"/>
    <property type="match status" value="1"/>
</dbReference>
<dbReference type="Pfam" id="PF16320">
    <property type="entry name" value="Ribosomal_L12_N"/>
    <property type="match status" value="1"/>
</dbReference>
<dbReference type="EMBL" id="FNYO01000075">
    <property type="protein sequence ID" value="SEJ34373.1"/>
    <property type="molecule type" value="Genomic_DNA"/>
</dbReference>
<dbReference type="AlphaFoldDB" id="A0A1H9R5K5"/>